<evidence type="ECO:0000313" key="3">
    <source>
        <dbReference type="EMBL" id="MBC8363049.1"/>
    </source>
</evidence>
<sequence length="189" mass="20523">MEDQFSASLKGKFLMAMPLLADRNFYQTVTCICEYTVTGALGIIVNRVHPTLSGKDIFDELNVEYVPGAESIPIHLGGPVHIGEIFILHGPPFGWEGCLMITPSLAMSNTRDVLEEVAKGNGPKSFIIALGCAGWGPGQLESEIKQNAWLTAPVFEDIIFEIPIETRWEGALKKIGIDPAMLLDTAGHA</sequence>
<comment type="similarity">
    <text evidence="1 2">Belongs to the UPF0301 (AlgH) family.</text>
</comment>
<dbReference type="PANTHER" id="PTHR30327">
    <property type="entry name" value="UNCHARACTERIZED PROTEIN YQGE"/>
    <property type="match status" value="1"/>
</dbReference>
<evidence type="ECO:0000256" key="1">
    <source>
        <dbReference type="ARBA" id="ARBA00009600"/>
    </source>
</evidence>
<dbReference type="Gene3D" id="3.40.1740.10">
    <property type="entry name" value="VC0467-like"/>
    <property type="match status" value="1"/>
</dbReference>
<protein>
    <recommendedName>
        <fullName evidence="2">UPF0301 protein H8E23_16820</fullName>
    </recommendedName>
</protein>
<dbReference type="EMBL" id="JACNJH010000250">
    <property type="protein sequence ID" value="MBC8363049.1"/>
    <property type="molecule type" value="Genomic_DNA"/>
</dbReference>
<dbReference type="InterPro" id="IPR003774">
    <property type="entry name" value="AlgH-like"/>
</dbReference>
<dbReference type="GO" id="GO:0005829">
    <property type="term" value="C:cytosol"/>
    <property type="evidence" value="ECO:0007669"/>
    <property type="project" value="TreeGrafter"/>
</dbReference>
<dbReference type="AlphaFoldDB" id="A0A8J6NX06"/>
<dbReference type="Pfam" id="PF02622">
    <property type="entry name" value="DUF179"/>
    <property type="match status" value="1"/>
</dbReference>
<comment type="caution">
    <text evidence="3">The sequence shown here is derived from an EMBL/GenBank/DDBJ whole genome shotgun (WGS) entry which is preliminary data.</text>
</comment>
<dbReference type="PANTHER" id="PTHR30327:SF1">
    <property type="entry name" value="UPF0301 PROTEIN YQGE"/>
    <property type="match status" value="1"/>
</dbReference>
<evidence type="ECO:0000256" key="2">
    <source>
        <dbReference type="HAMAP-Rule" id="MF_00758"/>
    </source>
</evidence>
<gene>
    <name evidence="3" type="ORF">H8E23_16820</name>
</gene>
<dbReference type="Proteomes" id="UP000603434">
    <property type="component" value="Unassembled WGS sequence"/>
</dbReference>
<accession>A0A8J6NX06</accession>
<dbReference type="SUPFAM" id="SSF143456">
    <property type="entry name" value="VC0467-like"/>
    <property type="match status" value="1"/>
</dbReference>
<name>A0A8J6NX06_9BACT</name>
<evidence type="ECO:0000313" key="4">
    <source>
        <dbReference type="Proteomes" id="UP000603434"/>
    </source>
</evidence>
<organism evidence="3 4">
    <name type="scientific">Candidatus Desulfatibia profunda</name>
    <dbReference type="NCBI Taxonomy" id="2841695"/>
    <lineage>
        <taxon>Bacteria</taxon>
        <taxon>Pseudomonadati</taxon>
        <taxon>Thermodesulfobacteriota</taxon>
        <taxon>Desulfobacteria</taxon>
        <taxon>Desulfobacterales</taxon>
        <taxon>Desulfobacterales incertae sedis</taxon>
        <taxon>Candidatus Desulfatibia</taxon>
    </lineage>
</organism>
<reference evidence="3 4" key="1">
    <citation type="submission" date="2020-08" db="EMBL/GenBank/DDBJ databases">
        <title>Bridging the membrane lipid divide: bacteria of the FCB group superphylum have the potential to synthesize archaeal ether lipids.</title>
        <authorList>
            <person name="Villanueva L."/>
            <person name="Von Meijenfeldt F.A.B."/>
            <person name="Westbye A.B."/>
            <person name="Yadav S."/>
            <person name="Hopmans E.C."/>
            <person name="Dutilh B.E."/>
            <person name="Sinninghe Damste J.S."/>
        </authorList>
    </citation>
    <scope>NUCLEOTIDE SEQUENCE [LARGE SCALE GENOMIC DNA]</scope>
    <source>
        <strain evidence="3">NIOZ-UU30</strain>
    </source>
</reference>
<proteinExistence type="inferred from homology"/>
<dbReference type="HAMAP" id="MF_00758">
    <property type="entry name" value="UPF0301"/>
    <property type="match status" value="1"/>
</dbReference>